<organism evidence="2 3">
    <name type="scientific">Aspergillus cristatus</name>
    <name type="common">Chinese Fuzhuan brick tea-fermentation fungus</name>
    <name type="synonym">Eurotium cristatum</name>
    <dbReference type="NCBI Taxonomy" id="573508"/>
    <lineage>
        <taxon>Eukaryota</taxon>
        <taxon>Fungi</taxon>
        <taxon>Dikarya</taxon>
        <taxon>Ascomycota</taxon>
        <taxon>Pezizomycotina</taxon>
        <taxon>Eurotiomycetes</taxon>
        <taxon>Eurotiomycetidae</taxon>
        <taxon>Eurotiales</taxon>
        <taxon>Aspergillaceae</taxon>
        <taxon>Aspergillus</taxon>
        <taxon>Aspergillus subgen. Aspergillus</taxon>
    </lineage>
</organism>
<proteinExistence type="predicted"/>
<comment type="caution">
    <text evidence="2">The sequence shown here is derived from an EMBL/GenBank/DDBJ whole genome shotgun (WGS) entry which is preliminary data.</text>
</comment>
<evidence type="ECO:0000313" key="2">
    <source>
        <dbReference type="EMBL" id="ODM22334.1"/>
    </source>
</evidence>
<reference evidence="2 3" key="1">
    <citation type="journal article" date="2016" name="BMC Genomics">
        <title>Comparative genomic and transcriptomic analyses of the Fuzhuan brick tea-fermentation fungus Aspergillus cristatus.</title>
        <authorList>
            <person name="Ge Y."/>
            <person name="Wang Y."/>
            <person name="Liu Y."/>
            <person name="Tan Y."/>
            <person name="Ren X."/>
            <person name="Zhang X."/>
            <person name="Hyde K.D."/>
            <person name="Liu Y."/>
            <person name="Liu Z."/>
        </authorList>
    </citation>
    <scope>NUCLEOTIDE SEQUENCE [LARGE SCALE GENOMIC DNA]</scope>
    <source>
        <strain evidence="2 3">GZAAS20.1005</strain>
    </source>
</reference>
<dbReference type="Pfam" id="PF12311">
    <property type="entry name" value="DUF3632"/>
    <property type="match status" value="1"/>
</dbReference>
<dbReference type="AlphaFoldDB" id="A0A1E3BMY6"/>
<dbReference type="OrthoDB" id="3350591at2759"/>
<evidence type="ECO:0000256" key="1">
    <source>
        <dbReference type="SAM" id="MobiDB-lite"/>
    </source>
</evidence>
<dbReference type="STRING" id="573508.A0A1E3BMY6"/>
<dbReference type="InterPro" id="IPR022085">
    <property type="entry name" value="OpdG"/>
</dbReference>
<keyword evidence="3" id="KW-1185">Reference proteome</keyword>
<dbReference type="EMBL" id="JXNT01000002">
    <property type="protein sequence ID" value="ODM22334.1"/>
    <property type="molecule type" value="Genomic_DNA"/>
</dbReference>
<feature type="region of interest" description="Disordered" evidence="1">
    <location>
        <begin position="81"/>
        <end position="103"/>
    </location>
</feature>
<dbReference type="VEuPathDB" id="FungiDB:SI65_03180"/>
<protein>
    <submittedName>
        <fullName evidence="2">Uncharacterized protein</fullName>
    </submittedName>
</protein>
<gene>
    <name evidence="2" type="ORF">SI65_03180</name>
</gene>
<sequence length="308" mass="34564">MATLDELSQHRNWFRGDPDLPFTPLVEAYVADEIDLQTTVEKIVKPVNEAYSSGDGNKPPSTESLLWDLWYTILWTAKKTPRTDPPSQKSQSAILNPSTPSKGHTKLLTLLETLKSQPDPPYPSNIDQSTTRNWIFDDGKLWSVLSLFGPATREILNDSPGAGNGYEDVEVAGWVNLNAFLAHVTKREIAGMEHIGIFELRHALEQRHKDDTKGKVPVKEARKVQTFVAAAGVWVIIMGEELWARKGEKKGEEGEAESEVRAKGDVITKERWKLWVEKLRFLSCRDDLDIDTRELAAQGAAILARVHT</sequence>
<dbReference type="InterPro" id="IPR053204">
    <property type="entry name" value="Oxopyrrolidines_Biosynth-assoc"/>
</dbReference>
<dbReference type="PANTHER" id="PTHR38797:SF4">
    <property type="entry name" value="NUCLEAR PORE COMPLEX PROTEIN NUP85"/>
    <property type="match status" value="1"/>
</dbReference>
<dbReference type="Proteomes" id="UP000094569">
    <property type="component" value="Unassembled WGS sequence"/>
</dbReference>
<accession>A0A1E3BMY6</accession>
<dbReference type="PANTHER" id="PTHR38797">
    <property type="entry name" value="NUCLEAR PORE COMPLEX PROTEIN NUP85-RELATED"/>
    <property type="match status" value="1"/>
</dbReference>
<feature type="compositionally biased region" description="Polar residues" evidence="1">
    <location>
        <begin position="85"/>
        <end position="102"/>
    </location>
</feature>
<name>A0A1E3BMY6_ASPCR</name>
<evidence type="ECO:0000313" key="3">
    <source>
        <dbReference type="Proteomes" id="UP000094569"/>
    </source>
</evidence>